<reference evidence="1" key="1">
    <citation type="journal article" date="2021" name="Cell">
        <title>Tracing the genetic footprints of vertebrate landing in non-teleost ray-finned fishes.</title>
        <authorList>
            <person name="Bi X."/>
            <person name="Wang K."/>
            <person name="Yang L."/>
            <person name="Pan H."/>
            <person name="Jiang H."/>
            <person name="Wei Q."/>
            <person name="Fang M."/>
            <person name="Yu H."/>
            <person name="Zhu C."/>
            <person name="Cai Y."/>
            <person name="He Y."/>
            <person name="Gan X."/>
            <person name="Zeng H."/>
            <person name="Yu D."/>
            <person name="Zhu Y."/>
            <person name="Jiang H."/>
            <person name="Qiu Q."/>
            <person name="Yang H."/>
            <person name="Zhang Y.E."/>
            <person name="Wang W."/>
            <person name="Zhu M."/>
            <person name="He S."/>
            <person name="Zhang G."/>
        </authorList>
    </citation>
    <scope>NUCLEOTIDE SEQUENCE</scope>
    <source>
        <strain evidence="1">Allg_001</strain>
    </source>
</reference>
<feature type="non-terminal residue" evidence="1">
    <location>
        <position position="80"/>
    </location>
</feature>
<accession>A0A8J7TJH8</accession>
<sequence>MADEEAERDHSPQIGTSAAIVALRERLQTLATELRDSREPAVQSAAQYCQDFCQVRRTFLKLFVRAVASKINPQKPDRYY</sequence>
<keyword evidence="2" id="KW-1185">Reference proteome</keyword>
<gene>
    <name evidence="1" type="primary">Zfp292</name>
    <name evidence="1" type="ORF">GTO95_0010324</name>
</gene>
<dbReference type="EMBL" id="JAAWVO010075104">
    <property type="protein sequence ID" value="MBN3325316.1"/>
    <property type="molecule type" value="Genomic_DNA"/>
</dbReference>
<organism evidence="1 2">
    <name type="scientific">Atractosteus spatula</name>
    <name type="common">Alligator gar</name>
    <name type="synonym">Lepisosteus spatula</name>
    <dbReference type="NCBI Taxonomy" id="7917"/>
    <lineage>
        <taxon>Eukaryota</taxon>
        <taxon>Metazoa</taxon>
        <taxon>Chordata</taxon>
        <taxon>Craniata</taxon>
        <taxon>Vertebrata</taxon>
        <taxon>Euteleostomi</taxon>
        <taxon>Actinopterygii</taxon>
        <taxon>Neopterygii</taxon>
        <taxon>Holostei</taxon>
        <taxon>Semionotiformes</taxon>
        <taxon>Lepisosteidae</taxon>
        <taxon>Atractosteus</taxon>
    </lineage>
</organism>
<proteinExistence type="predicted"/>
<dbReference type="Proteomes" id="UP000736164">
    <property type="component" value="Unassembled WGS sequence"/>
</dbReference>
<evidence type="ECO:0000313" key="2">
    <source>
        <dbReference type="Proteomes" id="UP000736164"/>
    </source>
</evidence>
<name>A0A8J7TJH8_ATRSP</name>
<evidence type="ECO:0000313" key="1">
    <source>
        <dbReference type="EMBL" id="MBN3325316.1"/>
    </source>
</evidence>
<protein>
    <submittedName>
        <fullName evidence="1">ZN292 protein</fullName>
    </submittedName>
</protein>
<feature type="non-terminal residue" evidence="1">
    <location>
        <position position="1"/>
    </location>
</feature>
<dbReference type="AlphaFoldDB" id="A0A8J7TJH8"/>
<comment type="caution">
    <text evidence="1">The sequence shown here is derived from an EMBL/GenBank/DDBJ whole genome shotgun (WGS) entry which is preliminary data.</text>
</comment>